<dbReference type="EMBL" id="VXIV02003207">
    <property type="protein sequence ID" value="KAF6019884.1"/>
    <property type="molecule type" value="Genomic_DNA"/>
</dbReference>
<dbReference type="Proteomes" id="UP000593567">
    <property type="component" value="Unassembled WGS sequence"/>
</dbReference>
<organism evidence="1 2">
    <name type="scientific">Bugula neritina</name>
    <name type="common">Brown bryozoan</name>
    <name type="synonym">Sertularia neritina</name>
    <dbReference type="NCBI Taxonomy" id="10212"/>
    <lineage>
        <taxon>Eukaryota</taxon>
        <taxon>Metazoa</taxon>
        <taxon>Spiralia</taxon>
        <taxon>Lophotrochozoa</taxon>
        <taxon>Bryozoa</taxon>
        <taxon>Gymnolaemata</taxon>
        <taxon>Cheilostomatida</taxon>
        <taxon>Flustrina</taxon>
        <taxon>Buguloidea</taxon>
        <taxon>Bugulidae</taxon>
        <taxon>Bugula</taxon>
    </lineage>
</organism>
<sequence length="120" mass="13461">MRNSTSLESINLLRLLMDEYIMVAIESQIQERTTQELVTELQQFLTPSSIANSSNSSGLGACLSYQHNMAHTHMQDNAIPINNEMRLRPIPFQQVSTGLDVPQHSDVALFTCTLFSMKSC</sequence>
<evidence type="ECO:0000313" key="1">
    <source>
        <dbReference type="EMBL" id="KAF6019884.1"/>
    </source>
</evidence>
<proteinExistence type="predicted"/>
<gene>
    <name evidence="1" type="ORF">EB796_021808</name>
</gene>
<comment type="caution">
    <text evidence="1">The sequence shown here is derived from an EMBL/GenBank/DDBJ whole genome shotgun (WGS) entry which is preliminary data.</text>
</comment>
<evidence type="ECO:0000313" key="2">
    <source>
        <dbReference type="Proteomes" id="UP000593567"/>
    </source>
</evidence>
<keyword evidence="2" id="KW-1185">Reference proteome</keyword>
<accession>A0A7J7J2H5</accession>
<reference evidence="1" key="1">
    <citation type="submission" date="2020-06" db="EMBL/GenBank/DDBJ databases">
        <title>Draft genome of Bugula neritina, a colonial animal packing powerful symbionts and potential medicines.</title>
        <authorList>
            <person name="Rayko M."/>
        </authorList>
    </citation>
    <scope>NUCLEOTIDE SEQUENCE [LARGE SCALE GENOMIC DNA]</scope>
    <source>
        <strain evidence="1">Kwan_BN1</strain>
    </source>
</reference>
<name>A0A7J7J2H5_BUGNE</name>
<dbReference type="AlphaFoldDB" id="A0A7J7J2H5"/>
<protein>
    <submittedName>
        <fullName evidence="1">Uncharacterized protein</fullName>
    </submittedName>
</protein>